<evidence type="ECO:0000256" key="2">
    <source>
        <dbReference type="ARBA" id="ARBA00005128"/>
    </source>
</evidence>
<dbReference type="SFLD" id="SFLDG01017">
    <property type="entry name" value="Polyprenyl_Transferase_Like"/>
    <property type="match status" value="1"/>
</dbReference>
<evidence type="ECO:0000256" key="1">
    <source>
        <dbReference type="ARBA" id="ARBA00001946"/>
    </source>
</evidence>
<dbReference type="InterPro" id="IPR008949">
    <property type="entry name" value="Isoprenoid_synthase_dom_sf"/>
</dbReference>
<dbReference type="GO" id="GO:0008299">
    <property type="term" value="P:isoprenoid biosynthetic process"/>
    <property type="evidence" value="ECO:0007669"/>
    <property type="project" value="InterPro"/>
</dbReference>
<evidence type="ECO:0000256" key="8">
    <source>
        <dbReference type="SAM" id="MobiDB-lite"/>
    </source>
</evidence>
<evidence type="ECO:0000313" key="10">
    <source>
        <dbReference type="Proteomes" id="UP000004208"/>
    </source>
</evidence>
<dbReference type="PROSITE" id="PS00444">
    <property type="entry name" value="POLYPRENYL_SYNTHASE_2"/>
    <property type="match status" value="1"/>
</dbReference>
<accession>D7WB09</accession>
<evidence type="ECO:0000256" key="4">
    <source>
        <dbReference type="ARBA" id="ARBA00022679"/>
    </source>
</evidence>
<comment type="cofactor">
    <cofactor evidence="1">
        <name>Mg(2+)</name>
        <dbReference type="ChEBI" id="CHEBI:18420"/>
    </cofactor>
</comment>
<keyword evidence="5" id="KW-0479">Metal-binding</keyword>
<organism evidence="9 10">
    <name type="scientific">Corynebacterium genitalium ATCC 33030</name>
    <dbReference type="NCBI Taxonomy" id="585529"/>
    <lineage>
        <taxon>Bacteria</taxon>
        <taxon>Bacillati</taxon>
        <taxon>Actinomycetota</taxon>
        <taxon>Actinomycetes</taxon>
        <taxon>Mycobacteriales</taxon>
        <taxon>Corynebacteriaceae</taxon>
        <taxon>Corynebacterium</taxon>
    </lineage>
</organism>
<dbReference type="EMBL" id="ACLJ02000001">
    <property type="protein sequence ID" value="EFK55040.1"/>
    <property type="molecule type" value="Genomic_DNA"/>
</dbReference>
<feature type="compositionally biased region" description="Basic and acidic residues" evidence="8">
    <location>
        <begin position="39"/>
        <end position="50"/>
    </location>
</feature>
<evidence type="ECO:0000256" key="3">
    <source>
        <dbReference type="ARBA" id="ARBA00006706"/>
    </source>
</evidence>
<dbReference type="GO" id="GO:0046872">
    <property type="term" value="F:metal ion binding"/>
    <property type="evidence" value="ECO:0007669"/>
    <property type="project" value="UniProtKB-KW"/>
</dbReference>
<protein>
    <submittedName>
        <fullName evidence="9">Polyprenyl synthetase</fullName>
    </submittedName>
</protein>
<dbReference type="AlphaFoldDB" id="D7WB09"/>
<evidence type="ECO:0000256" key="5">
    <source>
        <dbReference type="ARBA" id="ARBA00022723"/>
    </source>
</evidence>
<dbReference type="Pfam" id="PF00348">
    <property type="entry name" value="polyprenyl_synt"/>
    <property type="match status" value="1"/>
</dbReference>
<dbReference type="GO" id="GO:0004659">
    <property type="term" value="F:prenyltransferase activity"/>
    <property type="evidence" value="ECO:0007669"/>
    <property type="project" value="InterPro"/>
</dbReference>
<evidence type="ECO:0000256" key="7">
    <source>
        <dbReference type="RuleBase" id="RU004466"/>
    </source>
</evidence>
<dbReference type="SUPFAM" id="SSF48576">
    <property type="entry name" value="Terpenoid synthases"/>
    <property type="match status" value="1"/>
</dbReference>
<comment type="pathway">
    <text evidence="2">Isoprenoid biosynthesis.</text>
</comment>
<sequence>MPARTAAIAAAEPAGPAPTTTHSKDFTALIVPDSHTVDYGKGDQQARPHDPQGQSMTNGTPQLDLGDQELAERVAAGLDGVEKLMFERLSSGHDFLNEKVTHLAKAGGKRFRPMMAMLASEFGDQPQAENVVKGATIVEMVHLATLYHDDVMDEAAKRRGVDSANARWTNTVAILSGDFLLAEASRIMSEIDTATVAHFADTFSDLVTGQMRETVGPGEGDPVEHYLNVIREKTGVLIASAAFLGATHSGAKDEDVRTLKELGEAVGMIFQIVDDVIDIFSDSTQSGKTPGTDLREGVFTLPVLYAMRDSSPAGEELRAMLTGPLIDDADVARALDLIAQTDGRQRALDDVRGYLADVDKHLDALPDIPANRAIRQISRYTVERVG</sequence>
<feature type="compositionally biased region" description="Low complexity" evidence="8">
    <location>
        <begin position="1"/>
        <end position="21"/>
    </location>
</feature>
<dbReference type="CDD" id="cd00685">
    <property type="entry name" value="Trans_IPPS_HT"/>
    <property type="match status" value="1"/>
</dbReference>
<gene>
    <name evidence="9" type="ORF">HMPREF0291_10298</name>
</gene>
<comment type="similarity">
    <text evidence="3 7">Belongs to the FPP/GGPP synthase family.</text>
</comment>
<evidence type="ECO:0000256" key="6">
    <source>
        <dbReference type="ARBA" id="ARBA00022842"/>
    </source>
</evidence>
<keyword evidence="10" id="KW-1185">Reference proteome</keyword>
<name>D7WB09_9CORY</name>
<feature type="region of interest" description="Disordered" evidence="8">
    <location>
        <begin position="1"/>
        <end position="24"/>
    </location>
</feature>
<dbReference type="SFLD" id="SFLDS00005">
    <property type="entry name" value="Isoprenoid_Synthase_Type_I"/>
    <property type="match status" value="1"/>
</dbReference>
<feature type="region of interest" description="Disordered" evidence="8">
    <location>
        <begin position="39"/>
        <end position="61"/>
    </location>
</feature>
<dbReference type="STRING" id="585529.HMPREF0291_10298"/>
<keyword evidence="4 7" id="KW-0808">Transferase</keyword>
<keyword evidence="6" id="KW-0460">Magnesium</keyword>
<dbReference type="eggNOG" id="COG0142">
    <property type="taxonomic scope" value="Bacteria"/>
</dbReference>
<dbReference type="HOGENOM" id="CLU_014015_2_3_11"/>
<dbReference type="PANTHER" id="PTHR12001:SF69">
    <property type="entry name" value="ALL TRANS-POLYPRENYL-DIPHOSPHATE SYNTHASE PDSS1"/>
    <property type="match status" value="1"/>
</dbReference>
<dbReference type="InterPro" id="IPR033749">
    <property type="entry name" value="Polyprenyl_synt_CS"/>
</dbReference>
<evidence type="ECO:0000313" key="9">
    <source>
        <dbReference type="EMBL" id="EFK55040.1"/>
    </source>
</evidence>
<dbReference type="Proteomes" id="UP000004208">
    <property type="component" value="Unassembled WGS sequence"/>
</dbReference>
<comment type="caution">
    <text evidence="9">The sequence shown here is derived from an EMBL/GenBank/DDBJ whole genome shotgun (WGS) entry which is preliminary data.</text>
</comment>
<reference evidence="9" key="1">
    <citation type="submission" date="2010-06" db="EMBL/GenBank/DDBJ databases">
        <authorList>
            <person name="Muzny D."/>
            <person name="Qin X."/>
            <person name="Buhay C."/>
            <person name="Dugan-Rocha S."/>
            <person name="Ding Y."/>
            <person name="Chen G."/>
            <person name="Hawes A."/>
            <person name="Holder M."/>
            <person name="Jhangiani S."/>
            <person name="Johnson A."/>
            <person name="Khan Z."/>
            <person name="Li Z."/>
            <person name="Liu W."/>
            <person name="Liu X."/>
            <person name="Perez L."/>
            <person name="Shen H."/>
            <person name="Wang Q."/>
            <person name="Watt J."/>
            <person name="Xi L."/>
            <person name="Xin Y."/>
            <person name="Zhou J."/>
            <person name="Deng J."/>
            <person name="Jiang H."/>
            <person name="Liu Y."/>
            <person name="Qu J."/>
            <person name="Song X.-Z."/>
            <person name="Zhang L."/>
            <person name="Villasana D."/>
            <person name="Johnson A."/>
            <person name="Liu J."/>
            <person name="Liyanage D."/>
            <person name="Lorensuhewa L."/>
            <person name="Robinson T."/>
            <person name="Song A."/>
            <person name="Song B.-B."/>
            <person name="Dinh H."/>
            <person name="Thornton R."/>
            <person name="Coyle M."/>
            <person name="Francisco L."/>
            <person name="Jackson L."/>
            <person name="Javaid M."/>
            <person name="Korchina V."/>
            <person name="Kovar C."/>
            <person name="Mata R."/>
            <person name="Mathew T."/>
            <person name="Ngo R."/>
            <person name="Nguyen L."/>
            <person name="Nguyen N."/>
            <person name="Okwuonu G."/>
            <person name="Ongeri F."/>
            <person name="Pham C."/>
            <person name="Simmons D."/>
            <person name="Wilczek-Boney K."/>
            <person name="Hale W."/>
            <person name="Jakkamsetti A."/>
            <person name="Pham P."/>
            <person name="Ruth R."/>
            <person name="San Lucas F."/>
            <person name="Warren J."/>
            <person name="Zhang J."/>
            <person name="Zhao Z."/>
            <person name="Zhou C."/>
            <person name="Zhu D."/>
            <person name="Lee S."/>
            <person name="Bess C."/>
            <person name="Blankenburg K."/>
            <person name="Forbes L."/>
            <person name="Fu Q."/>
            <person name="Gubbala S."/>
            <person name="Hirani K."/>
            <person name="Jayaseelan J.C."/>
            <person name="Lara F."/>
            <person name="Munidasa M."/>
            <person name="Palculict T."/>
            <person name="Patil S."/>
            <person name="Pu L.-L."/>
            <person name="Saada N."/>
            <person name="Tang L."/>
            <person name="Weissenberger G."/>
            <person name="Zhu Y."/>
            <person name="Hemphill L."/>
            <person name="Shang Y."/>
            <person name="Youmans B."/>
            <person name="Ayvaz T."/>
            <person name="Ross M."/>
            <person name="Santibanez J."/>
            <person name="Aqrawi P."/>
            <person name="Gross S."/>
            <person name="Joshi V."/>
            <person name="Fowler G."/>
            <person name="Nazareth L."/>
            <person name="Reid J."/>
            <person name="Worley K."/>
            <person name="Petrosino J."/>
            <person name="Highlander S."/>
            <person name="Gibbs R."/>
        </authorList>
    </citation>
    <scope>NUCLEOTIDE SEQUENCE [LARGE SCALE GENOMIC DNA]</scope>
    <source>
        <strain evidence="9">ATCC 33030</strain>
    </source>
</reference>
<proteinExistence type="inferred from homology"/>
<dbReference type="InterPro" id="IPR000092">
    <property type="entry name" value="Polyprenyl_synt"/>
</dbReference>
<dbReference type="PANTHER" id="PTHR12001">
    <property type="entry name" value="GERANYLGERANYL PYROPHOSPHATE SYNTHASE"/>
    <property type="match status" value="1"/>
</dbReference>
<feature type="compositionally biased region" description="Polar residues" evidence="8">
    <location>
        <begin position="52"/>
        <end position="61"/>
    </location>
</feature>
<dbReference type="Gene3D" id="1.10.600.10">
    <property type="entry name" value="Farnesyl Diphosphate Synthase"/>
    <property type="match status" value="1"/>
</dbReference>